<dbReference type="Gene3D" id="1.10.760.10">
    <property type="entry name" value="Cytochrome c-like domain"/>
    <property type="match status" value="1"/>
</dbReference>
<accession>A0A2A5CC36</accession>
<dbReference type="GO" id="GO:0046872">
    <property type="term" value="F:metal ion binding"/>
    <property type="evidence" value="ECO:0007669"/>
    <property type="project" value="UniProtKB-KW"/>
</dbReference>
<proteinExistence type="predicted"/>
<feature type="domain" description="Cytochrome c" evidence="6">
    <location>
        <begin position="55"/>
        <end position="148"/>
    </location>
</feature>
<comment type="caution">
    <text evidence="7">The sequence shown here is derived from an EMBL/GenBank/DDBJ whole genome shotgun (WGS) entry which is preliminary data.</text>
</comment>
<organism evidence="7 8">
    <name type="scientific">SAR86 cluster bacterium</name>
    <dbReference type="NCBI Taxonomy" id="2030880"/>
    <lineage>
        <taxon>Bacteria</taxon>
        <taxon>Pseudomonadati</taxon>
        <taxon>Pseudomonadota</taxon>
        <taxon>Gammaproteobacteria</taxon>
        <taxon>SAR86 cluster</taxon>
    </lineage>
</organism>
<keyword evidence="5" id="KW-0472">Membrane</keyword>
<dbReference type="GO" id="GO:0020037">
    <property type="term" value="F:heme binding"/>
    <property type="evidence" value="ECO:0007669"/>
    <property type="project" value="InterPro"/>
</dbReference>
<evidence type="ECO:0000256" key="2">
    <source>
        <dbReference type="ARBA" id="ARBA00022723"/>
    </source>
</evidence>
<evidence type="ECO:0000313" key="8">
    <source>
        <dbReference type="Proteomes" id="UP000228987"/>
    </source>
</evidence>
<keyword evidence="5" id="KW-1133">Transmembrane helix</keyword>
<name>A0A2A5CC36_9GAMM</name>
<keyword evidence="1 4" id="KW-0349">Heme</keyword>
<evidence type="ECO:0000256" key="5">
    <source>
        <dbReference type="SAM" id="Phobius"/>
    </source>
</evidence>
<keyword evidence="2 4" id="KW-0479">Metal-binding</keyword>
<evidence type="ECO:0000256" key="3">
    <source>
        <dbReference type="ARBA" id="ARBA00023004"/>
    </source>
</evidence>
<dbReference type="InterPro" id="IPR036909">
    <property type="entry name" value="Cyt_c-like_dom_sf"/>
</dbReference>
<evidence type="ECO:0000256" key="4">
    <source>
        <dbReference type="PROSITE-ProRule" id="PRU00433"/>
    </source>
</evidence>
<dbReference type="EMBL" id="NVWI01000006">
    <property type="protein sequence ID" value="PCJ41105.1"/>
    <property type="molecule type" value="Genomic_DNA"/>
</dbReference>
<keyword evidence="5" id="KW-0812">Transmembrane</keyword>
<dbReference type="GO" id="GO:0009055">
    <property type="term" value="F:electron transfer activity"/>
    <property type="evidence" value="ECO:0007669"/>
    <property type="project" value="InterPro"/>
</dbReference>
<dbReference type="SUPFAM" id="SSF46626">
    <property type="entry name" value="Cytochrome c"/>
    <property type="match status" value="1"/>
</dbReference>
<sequence length="149" mass="16965">MFSNWAWDISILEIKKSRLWLDLSVAFLLVVLLIGGGMLIYQLNFDAMEVEINDVIAQRGQEISTEEGCIACHTVDGSLGVGPSWLGMMGRVETLDDGTSIVVDEEYFRESIRYANRKVVEDYPKVMPSYWMEEEEYAALLAFARRLSQ</sequence>
<evidence type="ECO:0000259" key="6">
    <source>
        <dbReference type="PROSITE" id="PS51007"/>
    </source>
</evidence>
<feature type="transmembrane region" description="Helical" evidence="5">
    <location>
        <begin position="20"/>
        <end position="41"/>
    </location>
</feature>
<dbReference type="PROSITE" id="PS51007">
    <property type="entry name" value="CYTC"/>
    <property type="match status" value="1"/>
</dbReference>
<evidence type="ECO:0000313" key="7">
    <source>
        <dbReference type="EMBL" id="PCJ41105.1"/>
    </source>
</evidence>
<dbReference type="Pfam" id="PF00034">
    <property type="entry name" value="Cytochrom_C"/>
    <property type="match status" value="1"/>
</dbReference>
<protein>
    <recommendedName>
        <fullName evidence="6">Cytochrome c domain-containing protein</fullName>
    </recommendedName>
</protein>
<gene>
    <name evidence="7" type="ORF">COA71_08645</name>
</gene>
<reference evidence="8" key="1">
    <citation type="submission" date="2017-08" db="EMBL/GenBank/DDBJ databases">
        <title>A dynamic microbial community with high functional redundancy inhabits the cold, oxic subseafloor aquifer.</title>
        <authorList>
            <person name="Tully B.J."/>
            <person name="Wheat C.G."/>
            <person name="Glazer B.T."/>
            <person name="Huber J.A."/>
        </authorList>
    </citation>
    <scope>NUCLEOTIDE SEQUENCE [LARGE SCALE GENOMIC DNA]</scope>
</reference>
<keyword evidence="3 4" id="KW-0408">Iron</keyword>
<dbReference type="AlphaFoldDB" id="A0A2A5CC36"/>
<dbReference type="InterPro" id="IPR009056">
    <property type="entry name" value="Cyt_c-like_dom"/>
</dbReference>
<dbReference type="Proteomes" id="UP000228987">
    <property type="component" value="Unassembled WGS sequence"/>
</dbReference>
<evidence type="ECO:0000256" key="1">
    <source>
        <dbReference type="ARBA" id="ARBA00022617"/>
    </source>
</evidence>